<dbReference type="GO" id="GO:0016787">
    <property type="term" value="F:hydrolase activity"/>
    <property type="evidence" value="ECO:0007669"/>
    <property type="project" value="UniProtKB-KW"/>
</dbReference>
<keyword evidence="1" id="KW-0378">Hydrolase</keyword>
<dbReference type="EMBL" id="MCGH01000002">
    <property type="protein sequence ID" value="ODM05132.1"/>
    <property type="molecule type" value="Genomic_DNA"/>
</dbReference>
<gene>
    <name evidence="1" type="ORF">BEI61_01015</name>
</gene>
<evidence type="ECO:0000313" key="1">
    <source>
        <dbReference type="EMBL" id="ODM05132.1"/>
    </source>
</evidence>
<proteinExistence type="predicted"/>
<protein>
    <submittedName>
        <fullName evidence="1">Alpha/beta hydrolase family protein</fullName>
    </submittedName>
</protein>
<organism evidence="1 2">
    <name type="scientific">Eisenbergiella tayi</name>
    <dbReference type="NCBI Taxonomy" id="1432052"/>
    <lineage>
        <taxon>Bacteria</taxon>
        <taxon>Bacillati</taxon>
        <taxon>Bacillota</taxon>
        <taxon>Clostridia</taxon>
        <taxon>Lachnospirales</taxon>
        <taxon>Lachnospiraceae</taxon>
        <taxon>Eisenbergiella</taxon>
    </lineage>
</organism>
<dbReference type="SUPFAM" id="SSF53474">
    <property type="entry name" value="alpha/beta-Hydrolases"/>
    <property type="match status" value="1"/>
</dbReference>
<dbReference type="AlphaFoldDB" id="A0A1E3A8N0"/>
<dbReference type="InterPro" id="IPR029058">
    <property type="entry name" value="AB_hydrolase_fold"/>
</dbReference>
<comment type="caution">
    <text evidence="1">The sequence shown here is derived from an EMBL/GenBank/DDBJ whole genome shotgun (WGS) entry which is preliminary data.</text>
</comment>
<accession>A0A1E3A8N0</accession>
<reference evidence="1 2" key="1">
    <citation type="submission" date="2016-07" db="EMBL/GenBank/DDBJ databases">
        <title>Characterization of isolates of Eisenbergiella tayi derived from blood cultures, using whole genome sequencing.</title>
        <authorList>
            <person name="Burdz T."/>
            <person name="Wiebe D."/>
            <person name="Huynh C."/>
            <person name="Bernard K."/>
        </authorList>
    </citation>
    <scope>NUCLEOTIDE SEQUENCE [LARGE SCALE GENOMIC DNA]</scope>
    <source>
        <strain evidence="1 2">NML 110608</strain>
    </source>
</reference>
<name>A0A1E3A8N0_9FIRM</name>
<dbReference type="Gene3D" id="3.40.50.1820">
    <property type="entry name" value="alpha/beta hydrolase"/>
    <property type="match status" value="1"/>
</dbReference>
<dbReference type="RefSeq" id="WP_069151501.1">
    <property type="nucleotide sequence ID" value="NZ_DAWDRA010000136.1"/>
</dbReference>
<dbReference type="Proteomes" id="UP000094067">
    <property type="component" value="Unassembled WGS sequence"/>
</dbReference>
<evidence type="ECO:0000313" key="2">
    <source>
        <dbReference type="Proteomes" id="UP000094067"/>
    </source>
</evidence>
<sequence>MADFLVSDFLDLLYEDLRKDFMSPLQVGKERWESYKAGRLSEIRQLLRIDLLENKYEEALDYTLLESHKEDRITIEKYKVERIKKLSLCVYVLRPDTGNGKALLYLNGHDPRGAKGVFGAEGRVKADGNSEKALSMEMASMGYLVLVPELFGFGEAKRKDAPEGTDACASCSMLAPRLLNSGMNLVGIRVFEAMKTLDFAEKAFAIHSFGAYGISGGGQVCNYAGVLDDRIEAVMIAGYPNLYKYSILAMDHCICNYVPGQLEAGESHEITSLAAPKKLLTINGRKDPIFPLQGSVEAFQLLEGVYEMLGVPERYSHVLFDGGHENSVPDVCGWLRDNY</sequence>